<evidence type="ECO:0000256" key="1">
    <source>
        <dbReference type="SAM" id="MobiDB-lite"/>
    </source>
</evidence>
<keyword evidence="3" id="KW-1185">Reference proteome</keyword>
<dbReference type="VEuPathDB" id="ToxoDB:EMH_0011150"/>
<protein>
    <submittedName>
        <fullName evidence="2">Uncharacterized protein</fullName>
    </submittedName>
</protein>
<feature type="region of interest" description="Disordered" evidence="1">
    <location>
        <begin position="1"/>
        <end position="38"/>
    </location>
</feature>
<reference evidence="2" key="1">
    <citation type="submission" date="2013-10" db="EMBL/GenBank/DDBJ databases">
        <title>Genomic analysis of the causative agents of coccidiosis in chickens.</title>
        <authorList>
            <person name="Reid A.J."/>
            <person name="Blake D."/>
            <person name="Billington K."/>
            <person name="Browne H."/>
            <person name="Dunn M."/>
            <person name="Hung S."/>
            <person name="Kawahara F."/>
            <person name="Miranda-Saavedra D."/>
            <person name="Mourier T."/>
            <person name="Nagra H."/>
            <person name="Otto T.D."/>
            <person name="Rawlings N."/>
            <person name="Sanchez A."/>
            <person name="Sanders M."/>
            <person name="Subramaniam C."/>
            <person name="Tay Y."/>
            <person name="Dear P."/>
            <person name="Doerig C."/>
            <person name="Gruber A."/>
            <person name="Parkinson J."/>
            <person name="Shirley M."/>
            <person name="Wan K.L."/>
            <person name="Berriman M."/>
            <person name="Tomley F."/>
            <person name="Pain A."/>
        </authorList>
    </citation>
    <scope>NUCLEOTIDE SEQUENCE [LARGE SCALE GENOMIC DNA]</scope>
    <source>
        <strain evidence="2">Houghton</strain>
    </source>
</reference>
<accession>U6K2Y3</accession>
<dbReference type="AlphaFoldDB" id="U6K2Y3"/>
<dbReference type="RefSeq" id="XP_013354599.1">
    <property type="nucleotide sequence ID" value="XM_013499145.1"/>
</dbReference>
<dbReference type="EMBL" id="HG683798">
    <property type="protein sequence ID" value="CDJ32034.1"/>
    <property type="molecule type" value="Genomic_DNA"/>
</dbReference>
<evidence type="ECO:0000313" key="2">
    <source>
        <dbReference type="EMBL" id="CDJ32034.1"/>
    </source>
</evidence>
<dbReference type="Proteomes" id="UP000030744">
    <property type="component" value="Unassembled WGS sequence"/>
</dbReference>
<proteinExistence type="predicted"/>
<reference evidence="2" key="2">
    <citation type="submission" date="2013-10" db="EMBL/GenBank/DDBJ databases">
        <authorList>
            <person name="Aslett M."/>
        </authorList>
    </citation>
    <scope>NUCLEOTIDE SEQUENCE [LARGE SCALE GENOMIC DNA]</scope>
    <source>
        <strain evidence="2">Houghton</strain>
    </source>
</reference>
<dbReference type="GeneID" id="25376081"/>
<gene>
    <name evidence="2" type="ORF">EMH_0011150</name>
</gene>
<name>U6K2Y3_9EIME</name>
<organism evidence="2 3">
    <name type="scientific">Eimeria mitis</name>
    <dbReference type="NCBI Taxonomy" id="44415"/>
    <lineage>
        <taxon>Eukaryota</taxon>
        <taxon>Sar</taxon>
        <taxon>Alveolata</taxon>
        <taxon>Apicomplexa</taxon>
        <taxon>Conoidasida</taxon>
        <taxon>Coccidia</taxon>
        <taxon>Eucoccidiorida</taxon>
        <taxon>Eimeriorina</taxon>
        <taxon>Eimeriidae</taxon>
        <taxon>Eimeria</taxon>
    </lineage>
</organism>
<evidence type="ECO:0000313" key="3">
    <source>
        <dbReference type="Proteomes" id="UP000030744"/>
    </source>
</evidence>
<dbReference type="OrthoDB" id="351959at2759"/>
<sequence length="487" mass="53766">MGRKVPEGLGLAPGPAPRSLEALQEAQNDPSLSADEGATHDLPTLETLEEQQLYASAVHAWGETESESVRGRYGVAFKLSLILALALCASYSMGSKAWGRGRMRSSSMGSFAHVADDETNFGLGSSTGRGRSMRELEEDMHKALVEFMRRPERHESLPMEIVSGVAPGKDDAAACLARAVDALQNASASTQREVADKYLAELLRDSEDTDPELEEAQSARTALLVAVLDAFTARVKAMEHLRLIEAAAAEEEARLKKDKSRERVGLAHLLREVQGAPEEAAEATAQRVVSASTSVPWLKAKRLLNYIQLSRGKLVGDSKVAAALLRPLNDGKDAAMREILMPFESHAVSLMRKHTTLEGREWVRIKTELEEYRLVRDMMKFLEAKGQGKVFLEKASDSLCAMHRLDRACRSGASQREDFWEFLRDHWSAQVHDKLCELLEAQSQKFEKHKLGSRSYLASSAKNFLSTYAPKVKQVDVLLLQAAIALL</sequence>